<reference evidence="1 2" key="1">
    <citation type="journal article" date="2019" name="Genome Biol. Evol.">
        <title>Insights into the evolution of the New World diploid cottons (Gossypium, subgenus Houzingenia) based on genome sequencing.</title>
        <authorList>
            <person name="Grover C.E."/>
            <person name="Arick M.A. 2nd"/>
            <person name="Thrash A."/>
            <person name="Conover J.L."/>
            <person name="Sanders W.S."/>
            <person name="Peterson D.G."/>
            <person name="Frelichowski J.E."/>
            <person name="Scheffler J.A."/>
            <person name="Scheffler B.E."/>
            <person name="Wendel J.F."/>
        </authorList>
    </citation>
    <scope>NUCLEOTIDE SEQUENCE [LARGE SCALE GENOMIC DNA]</scope>
    <source>
        <strain evidence="1">27</strain>
        <tissue evidence="1">Leaf</tissue>
    </source>
</reference>
<proteinExistence type="predicted"/>
<protein>
    <submittedName>
        <fullName evidence="1">Uncharacterized protein</fullName>
    </submittedName>
</protein>
<dbReference type="Proteomes" id="UP000593561">
    <property type="component" value="Unassembled WGS sequence"/>
</dbReference>
<sequence length="58" mass="6688">MLATLFREMCGVTPLNKAKIRGFLLLLQSRAHYVGIPTAFKDIWLLLDQWSEVQVNIK</sequence>
<keyword evidence="2" id="KW-1185">Reference proteome</keyword>
<evidence type="ECO:0000313" key="1">
    <source>
        <dbReference type="EMBL" id="MBA0631788.1"/>
    </source>
</evidence>
<evidence type="ECO:0000313" key="2">
    <source>
        <dbReference type="Proteomes" id="UP000593561"/>
    </source>
</evidence>
<name>A0A7J8T073_GOSDV</name>
<accession>A0A7J8T073</accession>
<dbReference type="EMBL" id="JABFAC010000013">
    <property type="protein sequence ID" value="MBA0631788.1"/>
    <property type="molecule type" value="Genomic_DNA"/>
</dbReference>
<comment type="caution">
    <text evidence="1">The sequence shown here is derived from an EMBL/GenBank/DDBJ whole genome shotgun (WGS) entry which is preliminary data.</text>
</comment>
<gene>
    <name evidence="1" type="ORF">Godav_000629</name>
</gene>
<organism evidence="1 2">
    <name type="scientific">Gossypium davidsonii</name>
    <name type="common">Davidson's cotton</name>
    <name type="synonym">Gossypium klotzschianum subsp. davidsonii</name>
    <dbReference type="NCBI Taxonomy" id="34287"/>
    <lineage>
        <taxon>Eukaryota</taxon>
        <taxon>Viridiplantae</taxon>
        <taxon>Streptophyta</taxon>
        <taxon>Embryophyta</taxon>
        <taxon>Tracheophyta</taxon>
        <taxon>Spermatophyta</taxon>
        <taxon>Magnoliopsida</taxon>
        <taxon>eudicotyledons</taxon>
        <taxon>Gunneridae</taxon>
        <taxon>Pentapetalae</taxon>
        <taxon>rosids</taxon>
        <taxon>malvids</taxon>
        <taxon>Malvales</taxon>
        <taxon>Malvaceae</taxon>
        <taxon>Malvoideae</taxon>
        <taxon>Gossypium</taxon>
    </lineage>
</organism>
<dbReference type="AlphaFoldDB" id="A0A7J8T073"/>